<gene>
    <name evidence="2" type="ORF">QNI22_11085</name>
</gene>
<proteinExistence type="predicted"/>
<dbReference type="EMBL" id="JASJOU010000003">
    <property type="protein sequence ID" value="MDJ1501197.1"/>
    <property type="molecule type" value="Genomic_DNA"/>
</dbReference>
<dbReference type="Proteomes" id="UP001232063">
    <property type="component" value="Unassembled WGS sequence"/>
</dbReference>
<evidence type="ECO:0000256" key="1">
    <source>
        <dbReference type="SAM" id="SignalP"/>
    </source>
</evidence>
<organism evidence="2 3">
    <name type="scientific">Xanthocytophaga agilis</name>
    <dbReference type="NCBI Taxonomy" id="3048010"/>
    <lineage>
        <taxon>Bacteria</taxon>
        <taxon>Pseudomonadati</taxon>
        <taxon>Bacteroidota</taxon>
        <taxon>Cytophagia</taxon>
        <taxon>Cytophagales</taxon>
        <taxon>Rhodocytophagaceae</taxon>
        <taxon>Xanthocytophaga</taxon>
    </lineage>
</organism>
<evidence type="ECO:0000313" key="3">
    <source>
        <dbReference type="Proteomes" id="UP001232063"/>
    </source>
</evidence>
<protein>
    <recommendedName>
        <fullName evidence="4">Ig-like domain-containing protein</fullName>
    </recommendedName>
</protein>
<keyword evidence="1" id="KW-0732">Signal</keyword>
<feature type="chain" id="PRO_5042128575" description="Ig-like domain-containing protein" evidence="1">
    <location>
        <begin position="34"/>
        <end position="615"/>
    </location>
</feature>
<accession>A0AAE3UFB9</accession>
<feature type="signal peptide" evidence="1">
    <location>
        <begin position="1"/>
        <end position="33"/>
    </location>
</feature>
<evidence type="ECO:0000313" key="2">
    <source>
        <dbReference type="EMBL" id="MDJ1501197.1"/>
    </source>
</evidence>
<comment type="caution">
    <text evidence="2">The sequence shown here is derived from an EMBL/GenBank/DDBJ whole genome shotgun (WGS) entry which is preliminary data.</text>
</comment>
<evidence type="ECO:0008006" key="4">
    <source>
        <dbReference type="Google" id="ProtNLM"/>
    </source>
</evidence>
<dbReference type="RefSeq" id="WP_314510691.1">
    <property type="nucleotide sequence ID" value="NZ_JASJOU010000003.1"/>
</dbReference>
<keyword evidence="3" id="KW-1185">Reference proteome</keyword>
<sequence length="615" mass="66145">MSLPDTIYITRKLGTRTILLGLLAFLNCSAVFAQVSGTFTPCDPINIELNAEVSTSEPPLDKTASIELTSRRQITVTYILRASLNGVSTGTASVSLDQNNYATSSSNIADEFTITLEPGLHYMEISASNNTSAISTTKAYIRITSPSAGALTVTRPSGPNSRTQGEGTTFYTSTITGSPTSVVWTLSPSSAGSISNGLVTWNADFAGMAHVSVMASNSCSSASSALDVIVSALTDPLCENLLNPASTFSADNTGTIVFGPSNMCPVGSFSCLSGGNSVQSRVVATAATTFDHSWTPAEYAGANPYQDGYAGKWRAKTTYAYNTSLTQETGNRNRNYIVGTFTANPFSWTSESNPQSWVAATTVTQYSQNGEAAEERDVLGNYSAAKFGYGGSVPYLVAQNATNNSVLFESFENTYTNTVLEDKVAIQGTLVPEAHSGRQSLQLNGSFATRPFVMTDKLKNGGIWCKVWIRVGTGKDKDLAAMQQQADQLQWQLNGSTSVPVQVVAQVGKWSLCEALIQPSQLGSIAAGQTFTPTLVYSGSESVFIDDVRIQPADAQMICYVYDESLRPVATFDDQHFGMYYQYNSEGKLIRKLIETERGMKMVQETQYNIPKVDR</sequence>
<reference evidence="2" key="1">
    <citation type="submission" date="2023-05" db="EMBL/GenBank/DDBJ databases">
        <authorList>
            <person name="Zhang X."/>
        </authorList>
    </citation>
    <scope>NUCLEOTIDE SEQUENCE</scope>
    <source>
        <strain evidence="2">BD1B2-1</strain>
    </source>
</reference>
<name>A0AAE3UFB9_9BACT</name>
<dbReference type="AlphaFoldDB" id="A0AAE3UFB9"/>